<dbReference type="Pfam" id="PF00216">
    <property type="entry name" value="Bac_DNA_binding"/>
    <property type="match status" value="1"/>
</dbReference>
<dbReference type="OrthoDB" id="9799835at2"/>
<dbReference type="CDD" id="cd13831">
    <property type="entry name" value="HU"/>
    <property type="match status" value="1"/>
</dbReference>
<evidence type="ECO:0000256" key="1">
    <source>
        <dbReference type="ARBA" id="ARBA00003819"/>
    </source>
</evidence>
<dbReference type="GO" id="GO:1990103">
    <property type="term" value="C:DnaA-HU complex"/>
    <property type="evidence" value="ECO:0007669"/>
    <property type="project" value="UniProtKB-ARBA"/>
</dbReference>
<evidence type="ECO:0000313" key="7">
    <source>
        <dbReference type="Proteomes" id="UP000243745"/>
    </source>
</evidence>
<dbReference type="PANTHER" id="PTHR33175">
    <property type="entry name" value="DNA-BINDING PROTEIN HU"/>
    <property type="match status" value="1"/>
</dbReference>
<dbReference type="GO" id="GO:0006351">
    <property type="term" value="P:DNA-templated transcription"/>
    <property type="evidence" value="ECO:0007669"/>
    <property type="project" value="UniProtKB-ARBA"/>
</dbReference>
<dbReference type="InterPro" id="IPR020816">
    <property type="entry name" value="Histone-like_DNA-bd_CS"/>
</dbReference>
<dbReference type="GO" id="GO:0030261">
    <property type="term" value="P:chromosome condensation"/>
    <property type="evidence" value="ECO:0007669"/>
    <property type="project" value="UniProtKB-KW"/>
</dbReference>
<dbReference type="PRINTS" id="PR01727">
    <property type="entry name" value="DNABINDINGHU"/>
</dbReference>
<dbReference type="InterPro" id="IPR000119">
    <property type="entry name" value="Hist_DNA-bd"/>
</dbReference>
<dbReference type="Proteomes" id="UP000243745">
    <property type="component" value="Unassembled WGS sequence"/>
</dbReference>
<keyword evidence="7" id="KW-1185">Reference proteome</keyword>
<comment type="function">
    <text evidence="1">Histone-like DNA-binding protein which is capable of wrapping DNA to stabilize it, and thus to prevent its denaturation under extreme environmental conditions.</text>
</comment>
<dbReference type="InterPro" id="IPR010992">
    <property type="entry name" value="IHF-like_DNA-bd_dom_sf"/>
</dbReference>
<proteinExistence type="inferred from homology"/>
<dbReference type="FunFam" id="4.10.520.10:FF:000001">
    <property type="entry name" value="DNA-binding protein HU"/>
    <property type="match status" value="1"/>
</dbReference>
<dbReference type="GO" id="GO:0005829">
    <property type="term" value="C:cytosol"/>
    <property type="evidence" value="ECO:0007669"/>
    <property type="project" value="TreeGrafter"/>
</dbReference>
<dbReference type="GO" id="GO:0030527">
    <property type="term" value="F:structural constituent of chromatin"/>
    <property type="evidence" value="ECO:0007669"/>
    <property type="project" value="InterPro"/>
</dbReference>
<dbReference type="AlphaFoldDB" id="A0A662ZFK7"/>
<accession>A0A662ZFK7</accession>
<comment type="similarity">
    <text evidence="2 5">Belongs to the bacterial histone-like protein family.</text>
</comment>
<evidence type="ECO:0000256" key="5">
    <source>
        <dbReference type="RuleBase" id="RU003939"/>
    </source>
</evidence>
<dbReference type="GO" id="GO:1990178">
    <property type="term" value="C:HU-DNA complex"/>
    <property type="evidence" value="ECO:0007669"/>
    <property type="project" value="UniProtKB-ARBA"/>
</dbReference>
<evidence type="ECO:0000256" key="4">
    <source>
        <dbReference type="ARBA" id="ARBA00023125"/>
    </source>
</evidence>
<dbReference type="GO" id="GO:0006270">
    <property type="term" value="P:DNA replication initiation"/>
    <property type="evidence" value="ECO:0007669"/>
    <property type="project" value="UniProtKB-ARBA"/>
</dbReference>
<organism evidence="6 7">
    <name type="scientific">Ruminobacter amylophilus</name>
    <dbReference type="NCBI Taxonomy" id="867"/>
    <lineage>
        <taxon>Bacteria</taxon>
        <taxon>Pseudomonadati</taxon>
        <taxon>Pseudomonadota</taxon>
        <taxon>Gammaproteobacteria</taxon>
        <taxon>Aeromonadales</taxon>
        <taxon>Succinivibrionaceae</taxon>
        <taxon>Ruminobacter</taxon>
    </lineage>
</organism>
<dbReference type="SMART" id="SM00411">
    <property type="entry name" value="BHL"/>
    <property type="match status" value="1"/>
</dbReference>
<keyword evidence="4 6" id="KW-0238">DNA-binding</keyword>
<keyword evidence="3" id="KW-0226">DNA condensation</keyword>
<dbReference type="GO" id="GO:0042802">
    <property type="term" value="F:identical protein binding"/>
    <property type="evidence" value="ECO:0007669"/>
    <property type="project" value="UniProtKB-ARBA"/>
</dbReference>
<dbReference type="SUPFAM" id="SSF47729">
    <property type="entry name" value="IHF-like DNA-binding proteins"/>
    <property type="match status" value="1"/>
</dbReference>
<reference evidence="6 7" key="1">
    <citation type="submission" date="2016-10" db="EMBL/GenBank/DDBJ databases">
        <authorList>
            <person name="Varghese N."/>
            <person name="Submissions S."/>
        </authorList>
    </citation>
    <scope>NUCLEOTIDE SEQUENCE [LARGE SCALE GENOMIC DNA]</scope>
    <source>
        <strain evidence="6 7">DSM 1361</strain>
    </source>
</reference>
<dbReference type="GO" id="GO:0003677">
    <property type="term" value="F:DNA binding"/>
    <property type="evidence" value="ECO:0007669"/>
    <property type="project" value="UniProtKB-KW"/>
</dbReference>
<dbReference type="EMBL" id="FOXF01000007">
    <property type="protein sequence ID" value="SFP18028.1"/>
    <property type="molecule type" value="Genomic_DNA"/>
</dbReference>
<sequence>MNKSELVSAIQEKAELKKSEAHDVVEAIIDIITNELKEGNSVSLIGFGTFKVKDRPARTGRNPATKEVIEIPATRVPAFVAGKNLKDTVAESAKKKTKKAKK</sequence>
<protein>
    <submittedName>
        <fullName evidence="6">DNA-binding protein HU-beta</fullName>
    </submittedName>
</protein>
<dbReference type="Gene3D" id="4.10.520.10">
    <property type="entry name" value="IHF-like DNA-binding proteins"/>
    <property type="match status" value="1"/>
</dbReference>
<evidence type="ECO:0000256" key="2">
    <source>
        <dbReference type="ARBA" id="ARBA00010529"/>
    </source>
</evidence>
<evidence type="ECO:0000313" key="6">
    <source>
        <dbReference type="EMBL" id="SFP18028.1"/>
    </source>
</evidence>
<dbReference type="PROSITE" id="PS00045">
    <property type="entry name" value="HISTONE_LIKE"/>
    <property type="match status" value="1"/>
</dbReference>
<name>A0A662ZFK7_9GAMM</name>
<evidence type="ECO:0000256" key="3">
    <source>
        <dbReference type="ARBA" id="ARBA00023067"/>
    </source>
</evidence>
<gene>
    <name evidence="6" type="ORF">SAMN02910344_00659</name>
</gene>
<dbReference type="PANTHER" id="PTHR33175:SF3">
    <property type="entry name" value="DNA-BINDING PROTEIN HU-BETA"/>
    <property type="match status" value="1"/>
</dbReference>